<name>A0AAN7HLG7_9FUNG</name>
<dbReference type="AlphaFoldDB" id="A0AAN7HLG7"/>
<reference evidence="2 3" key="1">
    <citation type="submission" date="2022-11" db="EMBL/GenBank/DDBJ databases">
        <title>Mucor velutinosus strain NIH1002 WGS.</title>
        <authorList>
            <person name="Subramanian P."/>
            <person name="Mullikin J.C."/>
            <person name="Segre J.A."/>
            <person name="Zelazny A.M."/>
        </authorList>
    </citation>
    <scope>NUCLEOTIDE SEQUENCE [LARGE SCALE GENOMIC DNA]</scope>
    <source>
        <strain evidence="2 3">NIH1002</strain>
    </source>
</reference>
<comment type="caution">
    <text evidence="2">The sequence shown here is derived from an EMBL/GenBank/DDBJ whole genome shotgun (WGS) entry which is preliminary data.</text>
</comment>
<dbReference type="GeneID" id="89947357"/>
<evidence type="ECO:0000313" key="3">
    <source>
        <dbReference type="Proteomes" id="UP001304243"/>
    </source>
</evidence>
<dbReference type="Proteomes" id="UP001304243">
    <property type="component" value="Unassembled WGS sequence"/>
</dbReference>
<proteinExistence type="predicted"/>
<organism evidence="2 3">
    <name type="scientific">Mucor velutinosus</name>
    <dbReference type="NCBI Taxonomy" id="708070"/>
    <lineage>
        <taxon>Eukaryota</taxon>
        <taxon>Fungi</taxon>
        <taxon>Fungi incertae sedis</taxon>
        <taxon>Mucoromycota</taxon>
        <taxon>Mucoromycotina</taxon>
        <taxon>Mucoromycetes</taxon>
        <taxon>Mucorales</taxon>
        <taxon>Mucorineae</taxon>
        <taxon>Mucoraceae</taxon>
        <taxon>Mucor</taxon>
    </lineage>
</organism>
<dbReference type="RefSeq" id="XP_064679610.1">
    <property type="nucleotide sequence ID" value="XM_064823010.1"/>
</dbReference>
<keyword evidence="3" id="KW-1185">Reference proteome</keyword>
<evidence type="ECO:0000313" key="2">
    <source>
        <dbReference type="EMBL" id="KAK4512944.1"/>
    </source>
</evidence>
<dbReference type="EMBL" id="JASEJX010000021">
    <property type="protein sequence ID" value="KAK4512944.1"/>
    <property type="molecule type" value="Genomic_DNA"/>
</dbReference>
<gene>
    <name evidence="2" type="primary">SFT2</name>
    <name evidence="2" type="ORF">ATC70_003655</name>
</gene>
<evidence type="ECO:0000256" key="1">
    <source>
        <dbReference type="SAM" id="MobiDB-lite"/>
    </source>
</evidence>
<sequence>MLTTRKIALDNADRCRKQEPLDVFRTAKSESDVSNLDNYRKVSSTIEKIPTNTPLEIKVEPQEMDTKLALVDPLDIATDNSQGLKAHDNRPELDLKDKKTPENQGELFVHISYYATHQSLYQRLLL</sequence>
<accession>A0AAN7HLG7</accession>
<feature type="region of interest" description="Disordered" evidence="1">
    <location>
        <begin position="79"/>
        <end position="99"/>
    </location>
</feature>
<protein>
    <submittedName>
        <fullName evidence="2">Protein transport protein sft2</fullName>
    </submittedName>
</protein>
<feature type="compositionally biased region" description="Basic and acidic residues" evidence="1">
    <location>
        <begin position="85"/>
        <end position="99"/>
    </location>
</feature>